<dbReference type="EMBL" id="JAHHGZ010000015">
    <property type="protein sequence ID" value="MBW4668712.1"/>
    <property type="molecule type" value="Genomic_DNA"/>
</dbReference>
<comment type="caution">
    <text evidence="1">The sequence shown here is derived from an EMBL/GenBank/DDBJ whole genome shotgun (WGS) entry which is preliminary data.</text>
</comment>
<gene>
    <name evidence="1" type="ORF">KME60_15110</name>
</gene>
<name>A0A951UTG6_9CYAN</name>
<evidence type="ECO:0000313" key="1">
    <source>
        <dbReference type="EMBL" id="MBW4668712.1"/>
    </source>
</evidence>
<dbReference type="Proteomes" id="UP000729701">
    <property type="component" value="Unassembled WGS sequence"/>
</dbReference>
<reference evidence="1" key="2">
    <citation type="journal article" date="2022" name="Microbiol. Resour. Announc.">
        <title>Metagenome Sequencing to Explore Phylogenomics of Terrestrial Cyanobacteria.</title>
        <authorList>
            <person name="Ward R.D."/>
            <person name="Stajich J.E."/>
            <person name="Johansen J.R."/>
            <person name="Huntemann M."/>
            <person name="Clum A."/>
            <person name="Foster B."/>
            <person name="Foster B."/>
            <person name="Roux S."/>
            <person name="Palaniappan K."/>
            <person name="Varghese N."/>
            <person name="Mukherjee S."/>
            <person name="Reddy T.B.K."/>
            <person name="Daum C."/>
            <person name="Copeland A."/>
            <person name="Chen I.A."/>
            <person name="Ivanova N.N."/>
            <person name="Kyrpides N.C."/>
            <person name="Shapiro N."/>
            <person name="Eloe-Fadrosh E.A."/>
            <person name="Pietrasiak N."/>
        </authorList>
    </citation>
    <scope>NUCLEOTIDE SEQUENCE</scope>
    <source>
        <strain evidence="1">GSE-NOS-MK-12-04C</strain>
    </source>
</reference>
<sequence length="56" mass="6125">MVNSHNVTFNNIKYLVMLFVEKTSNFLLSGTTGQRYGIEASVSIALNNPLNHAAAL</sequence>
<reference evidence="1" key="1">
    <citation type="submission" date="2021-05" db="EMBL/GenBank/DDBJ databases">
        <authorList>
            <person name="Pietrasiak N."/>
            <person name="Ward R."/>
            <person name="Stajich J.E."/>
            <person name="Kurbessoian T."/>
        </authorList>
    </citation>
    <scope>NUCLEOTIDE SEQUENCE</scope>
    <source>
        <strain evidence="1">GSE-NOS-MK-12-04C</strain>
    </source>
</reference>
<evidence type="ECO:0000313" key="2">
    <source>
        <dbReference type="Proteomes" id="UP000729701"/>
    </source>
</evidence>
<dbReference type="AlphaFoldDB" id="A0A951UTG6"/>
<proteinExistence type="predicted"/>
<protein>
    <submittedName>
        <fullName evidence="1">Uncharacterized protein</fullName>
    </submittedName>
</protein>
<organism evidence="1 2">
    <name type="scientific">Cyanomargarita calcarea GSE-NOS-MK-12-04C</name>
    <dbReference type="NCBI Taxonomy" id="2839659"/>
    <lineage>
        <taxon>Bacteria</taxon>
        <taxon>Bacillati</taxon>
        <taxon>Cyanobacteriota</taxon>
        <taxon>Cyanophyceae</taxon>
        <taxon>Nostocales</taxon>
        <taxon>Cyanomargaritaceae</taxon>
        <taxon>Cyanomargarita</taxon>
    </lineage>
</organism>
<accession>A0A951UTG6</accession>